<feature type="region of interest" description="Disordered" evidence="4">
    <location>
        <begin position="152"/>
        <end position="187"/>
    </location>
</feature>
<dbReference type="Pfam" id="PF00172">
    <property type="entry name" value="Zn_clus"/>
    <property type="match status" value="1"/>
</dbReference>
<dbReference type="Proteomes" id="UP001391051">
    <property type="component" value="Unassembled WGS sequence"/>
</dbReference>
<dbReference type="RefSeq" id="XP_066701337.1">
    <property type="nucleotide sequence ID" value="XM_066841475.1"/>
</dbReference>
<dbReference type="InterPro" id="IPR050613">
    <property type="entry name" value="Sec_Metabolite_Reg"/>
</dbReference>
<dbReference type="Pfam" id="PF04082">
    <property type="entry name" value="Fungal_trans"/>
    <property type="match status" value="1"/>
</dbReference>
<evidence type="ECO:0000256" key="1">
    <source>
        <dbReference type="ARBA" id="ARBA00004123"/>
    </source>
</evidence>
<comment type="caution">
    <text evidence="6">The sequence shown here is derived from an EMBL/GenBank/DDBJ whole genome shotgun (WGS) entry which is preliminary data.</text>
</comment>
<evidence type="ECO:0000259" key="5">
    <source>
        <dbReference type="PROSITE" id="PS50048"/>
    </source>
</evidence>
<sequence length="671" mass="74420">MASPHFVQVLPPNSSSTSHLPQLPPQYGHYQHQHQQQQLPPPPQHPASVTSPNGSVILTPTSANTIYSSPSSSFHIKNEVDDRDGSVGVADASEPSRKKQKRNKPTLSCHECVERKTKCDRGRPHCLACIKRQTECQYAHVANLLEETTRSATNGRRMTKPPKKKMSSVDLGDARPPVPNIADRGLPTGRITAARGSVALSTGLLSNVPWSLPTASNVFGIGSEHPFANYWTCEGGLPEVIGVMPEKMQADMLLGQYFECVDPIYPMIHRQTFYADYEHFWSLPQAEKERSDAALVALIFVMLAMGTQFVTSTNPRDHKQTAEFYASASNQALRMSSYLSTASIRSVQAMVLICYFLINDNHASDGWAFAGILMRQAYAMGLHRDPKIVTPDATPFEKTQRRKLWQAVLLQDTFMTVLLSLPPSATHNDVNVEDLTDDSSSIASEDPTDTAYIRGSWTLANLVQETICSPRSLDLPICATQRQKSKLIGDFRAVYRSFPDVFRSWDTESLAHLAANNKRIVRQTLFLTSNYYHNLMLVHASESPDVPVNVRAALEAAHEAITAFFMLYNLFDHDARVWWVFNHRAFLEALCIGNLLRDYAPKESNAAAAGVPMAPYGVDGGGGTDIERAERDPVFARARADITRMLNIMKVMGDEGSDVARTRVAVLSDFL</sequence>
<comment type="subcellular location">
    <subcellularLocation>
        <location evidence="1">Nucleus</location>
    </subcellularLocation>
</comment>
<evidence type="ECO:0000256" key="2">
    <source>
        <dbReference type="ARBA" id="ARBA00022723"/>
    </source>
</evidence>
<dbReference type="CDD" id="cd00067">
    <property type="entry name" value="GAL4"/>
    <property type="match status" value="1"/>
</dbReference>
<feature type="region of interest" description="Disordered" evidence="4">
    <location>
        <begin position="1"/>
        <end position="57"/>
    </location>
</feature>
<dbReference type="InterPro" id="IPR007219">
    <property type="entry name" value="XnlR_reg_dom"/>
</dbReference>
<evidence type="ECO:0000256" key="3">
    <source>
        <dbReference type="ARBA" id="ARBA00023242"/>
    </source>
</evidence>
<proteinExistence type="predicted"/>
<dbReference type="InterPro" id="IPR036864">
    <property type="entry name" value="Zn2-C6_fun-type_DNA-bd_sf"/>
</dbReference>
<dbReference type="PROSITE" id="PS50048">
    <property type="entry name" value="ZN2_CY6_FUNGAL_2"/>
    <property type="match status" value="1"/>
</dbReference>
<feature type="region of interest" description="Disordered" evidence="4">
    <location>
        <begin position="84"/>
        <end position="106"/>
    </location>
</feature>
<dbReference type="SMART" id="SM00906">
    <property type="entry name" value="Fungal_trans"/>
    <property type="match status" value="1"/>
</dbReference>
<keyword evidence="7" id="KW-1185">Reference proteome</keyword>
<name>A0ABR1QH04_9PEZI</name>
<feature type="compositionally biased region" description="Low complexity" evidence="4">
    <location>
        <begin position="25"/>
        <end position="38"/>
    </location>
</feature>
<feature type="compositionally biased region" description="Polar residues" evidence="4">
    <location>
        <begin position="47"/>
        <end position="57"/>
    </location>
</feature>
<dbReference type="Gene3D" id="4.10.240.10">
    <property type="entry name" value="Zn(2)-C6 fungal-type DNA-binding domain"/>
    <property type="match status" value="1"/>
</dbReference>
<evidence type="ECO:0000313" key="7">
    <source>
        <dbReference type="Proteomes" id="UP001391051"/>
    </source>
</evidence>
<protein>
    <recommendedName>
        <fullName evidence="5">Zn(2)-C6 fungal-type domain-containing protein</fullName>
    </recommendedName>
</protein>
<reference evidence="6 7" key="1">
    <citation type="submission" date="2023-01" db="EMBL/GenBank/DDBJ databases">
        <title>Analysis of 21 Apiospora genomes using comparative genomics revels a genus with tremendous synthesis potential of carbohydrate active enzymes and secondary metabolites.</title>
        <authorList>
            <person name="Sorensen T."/>
        </authorList>
    </citation>
    <scope>NUCLEOTIDE SEQUENCE [LARGE SCALE GENOMIC DNA]</scope>
    <source>
        <strain evidence="6 7">CBS 24483</strain>
    </source>
</reference>
<dbReference type="InterPro" id="IPR001138">
    <property type="entry name" value="Zn2Cys6_DnaBD"/>
</dbReference>
<keyword evidence="2" id="KW-0479">Metal-binding</keyword>
<evidence type="ECO:0000256" key="4">
    <source>
        <dbReference type="SAM" id="MobiDB-lite"/>
    </source>
</evidence>
<dbReference type="PANTHER" id="PTHR31001">
    <property type="entry name" value="UNCHARACTERIZED TRANSCRIPTIONAL REGULATORY PROTEIN"/>
    <property type="match status" value="1"/>
</dbReference>
<dbReference type="CDD" id="cd12148">
    <property type="entry name" value="fungal_TF_MHR"/>
    <property type="match status" value="1"/>
</dbReference>
<accession>A0ABR1QH04</accession>
<feature type="compositionally biased region" description="Basic residues" evidence="4">
    <location>
        <begin position="157"/>
        <end position="166"/>
    </location>
</feature>
<dbReference type="EMBL" id="JAQQWE010000004">
    <property type="protein sequence ID" value="KAK7956031.1"/>
    <property type="molecule type" value="Genomic_DNA"/>
</dbReference>
<gene>
    <name evidence="6" type="ORF">PG986_005253</name>
</gene>
<keyword evidence="3" id="KW-0539">Nucleus</keyword>
<evidence type="ECO:0000313" key="6">
    <source>
        <dbReference type="EMBL" id="KAK7956031.1"/>
    </source>
</evidence>
<dbReference type="PANTHER" id="PTHR31001:SF81">
    <property type="entry name" value="ZN(II)2CYS6 TRANSCRIPTION FACTOR"/>
    <property type="match status" value="1"/>
</dbReference>
<dbReference type="GeneID" id="92074537"/>
<organism evidence="6 7">
    <name type="scientific">Apiospora aurea</name>
    <dbReference type="NCBI Taxonomy" id="335848"/>
    <lineage>
        <taxon>Eukaryota</taxon>
        <taxon>Fungi</taxon>
        <taxon>Dikarya</taxon>
        <taxon>Ascomycota</taxon>
        <taxon>Pezizomycotina</taxon>
        <taxon>Sordariomycetes</taxon>
        <taxon>Xylariomycetidae</taxon>
        <taxon>Amphisphaeriales</taxon>
        <taxon>Apiosporaceae</taxon>
        <taxon>Apiospora</taxon>
    </lineage>
</organism>
<dbReference type="SMART" id="SM00066">
    <property type="entry name" value="GAL4"/>
    <property type="match status" value="1"/>
</dbReference>
<feature type="domain" description="Zn(2)-C6 fungal-type" evidence="5">
    <location>
        <begin position="108"/>
        <end position="138"/>
    </location>
</feature>
<dbReference type="SUPFAM" id="SSF57701">
    <property type="entry name" value="Zn2/Cys6 DNA-binding domain"/>
    <property type="match status" value="1"/>
</dbReference>